<evidence type="ECO:0000256" key="3">
    <source>
        <dbReference type="ARBA" id="ARBA00023002"/>
    </source>
</evidence>
<dbReference type="PROSITE" id="PS00062">
    <property type="entry name" value="ALDOKETO_REDUCTASE_2"/>
    <property type="match status" value="1"/>
</dbReference>
<comment type="caution">
    <text evidence="5">The sequence shown here is derived from an EMBL/GenBank/DDBJ whole genome shotgun (WGS) entry which is preliminary data.</text>
</comment>
<evidence type="ECO:0000259" key="4">
    <source>
        <dbReference type="Pfam" id="PF00248"/>
    </source>
</evidence>
<dbReference type="InterPro" id="IPR018170">
    <property type="entry name" value="Aldo/ket_reductase_CS"/>
</dbReference>
<gene>
    <name evidence="5" type="ORF">DHL47_11930</name>
</gene>
<keyword evidence="3" id="KW-0560">Oxidoreductase</keyword>
<dbReference type="CDD" id="cd19133">
    <property type="entry name" value="AKR_AKR5F1"/>
    <property type="match status" value="1"/>
</dbReference>
<reference evidence="5 6" key="1">
    <citation type="submission" date="2018-05" db="EMBL/GenBank/DDBJ databases">
        <title>Draft genome sequence of Streptococcus panodentis CCUG 70867T.</title>
        <authorList>
            <person name="Salva-Serra F."/>
            <person name="Mendez V."/>
            <person name="Jaen-Luchoro D."/>
            <person name="Gonzales-Siles L."/>
            <person name="Karlsson R."/>
            <person name="Engstrom-Jakobsson H."/>
            <person name="Busquets A."/>
            <person name="Gomila M."/>
            <person name="Pineiro-Iglesias B."/>
            <person name="Bennasar-Figueras A."/>
            <person name="Seeger M."/>
            <person name="Moore E."/>
        </authorList>
    </citation>
    <scope>NUCLEOTIDE SEQUENCE [LARGE SCALE GENOMIC DNA]</scope>
    <source>
        <strain evidence="5 6">CCUG 70867</strain>
    </source>
</reference>
<organism evidence="5 6">
    <name type="scientific">Streptococcus panodentis</name>
    <dbReference type="NCBI Taxonomy" id="1581472"/>
    <lineage>
        <taxon>Bacteria</taxon>
        <taxon>Bacillati</taxon>
        <taxon>Bacillota</taxon>
        <taxon>Bacilli</taxon>
        <taxon>Lactobacillales</taxon>
        <taxon>Streptococcaceae</taxon>
        <taxon>Streptococcus</taxon>
    </lineage>
</organism>
<dbReference type="InterPro" id="IPR023210">
    <property type="entry name" value="NADP_OxRdtase_dom"/>
</dbReference>
<proteinExistence type="inferred from homology"/>
<evidence type="ECO:0000256" key="1">
    <source>
        <dbReference type="ARBA" id="ARBA00007905"/>
    </source>
</evidence>
<dbReference type="InterPro" id="IPR036812">
    <property type="entry name" value="NAD(P)_OxRdtase_dom_sf"/>
</dbReference>
<dbReference type="PROSITE" id="PS00063">
    <property type="entry name" value="ALDOKETO_REDUCTASE_3"/>
    <property type="match status" value="1"/>
</dbReference>
<dbReference type="SUPFAM" id="SSF51430">
    <property type="entry name" value="NAD(P)-linked oxidoreductase"/>
    <property type="match status" value="1"/>
</dbReference>
<dbReference type="Pfam" id="PF00248">
    <property type="entry name" value="Aldo_ket_red"/>
    <property type="match status" value="1"/>
</dbReference>
<dbReference type="InterPro" id="IPR020471">
    <property type="entry name" value="AKR"/>
</dbReference>
<protein>
    <submittedName>
        <fullName evidence="5">2,5-diketo-D-gluconic acid reductase</fullName>
    </submittedName>
</protein>
<dbReference type="Proteomes" id="UP001519349">
    <property type="component" value="Unassembled WGS sequence"/>
</dbReference>
<dbReference type="EMBL" id="QFAY01000030">
    <property type="protein sequence ID" value="MBP2622010.1"/>
    <property type="molecule type" value="Genomic_DNA"/>
</dbReference>
<comment type="similarity">
    <text evidence="1">Belongs to the aldo/keto reductase family.</text>
</comment>
<dbReference type="RefSeq" id="WP_209551997.1">
    <property type="nucleotide sequence ID" value="NZ_QFAY01000030.1"/>
</dbReference>
<accession>A0ABS5AZS9</accession>
<evidence type="ECO:0000313" key="6">
    <source>
        <dbReference type="Proteomes" id="UP001519349"/>
    </source>
</evidence>
<feature type="domain" description="NADP-dependent oxidoreductase" evidence="4">
    <location>
        <begin position="25"/>
        <end position="259"/>
    </location>
</feature>
<keyword evidence="2" id="KW-0521">NADP</keyword>
<dbReference type="PRINTS" id="PR00069">
    <property type="entry name" value="ALDKETRDTASE"/>
</dbReference>
<sequence>METKRILNNGVSIPLVGFGVFQVPDLAQAEEVVGLALKAGYRHIDTAAVYMNEEAVGAAVRKSGIPRQDIFVTSKLWVQDFGYEKAKKAIQTSLDKLGLDYIDLYLLHQPFGDYIGAWRALEEAYRDGKIKSIGISNFDAARLADFCQTVDIQPAVNQVETHPFFQREDLLAIAEEYHVALEAWGPFAEGRFGIFTHPVLTKIGEKYSKTAAHVALRWNLDRGVIVLPKSVTPSRIEANIAVFDFTLDDDDRAEIAKLDQGHSDIVNHADPDFVKLLHGLKIHD</sequence>
<evidence type="ECO:0000313" key="5">
    <source>
        <dbReference type="EMBL" id="MBP2622010.1"/>
    </source>
</evidence>
<dbReference type="PANTHER" id="PTHR43827:SF3">
    <property type="entry name" value="NADP-DEPENDENT OXIDOREDUCTASE DOMAIN-CONTAINING PROTEIN"/>
    <property type="match status" value="1"/>
</dbReference>
<dbReference type="PIRSF" id="PIRSF000097">
    <property type="entry name" value="AKR"/>
    <property type="match status" value="1"/>
</dbReference>
<keyword evidence="6" id="KW-1185">Reference proteome</keyword>
<name>A0ABS5AZS9_9STRE</name>
<dbReference type="Gene3D" id="3.20.20.100">
    <property type="entry name" value="NADP-dependent oxidoreductase domain"/>
    <property type="match status" value="1"/>
</dbReference>
<evidence type="ECO:0000256" key="2">
    <source>
        <dbReference type="ARBA" id="ARBA00022857"/>
    </source>
</evidence>
<dbReference type="PANTHER" id="PTHR43827">
    <property type="entry name" value="2,5-DIKETO-D-GLUCONIC ACID REDUCTASE"/>
    <property type="match status" value="1"/>
</dbReference>
<dbReference type="PROSITE" id="PS00798">
    <property type="entry name" value="ALDOKETO_REDUCTASE_1"/>
    <property type="match status" value="1"/>
</dbReference>